<gene>
    <name evidence="2" type="ORF">LCGC14_3141460</name>
</gene>
<accession>A0A0F8VWT0</accession>
<protein>
    <submittedName>
        <fullName evidence="2">Uncharacterized protein</fullName>
    </submittedName>
</protein>
<feature type="region of interest" description="Disordered" evidence="1">
    <location>
        <begin position="125"/>
        <end position="167"/>
    </location>
</feature>
<dbReference type="AlphaFoldDB" id="A0A0F8VWT0"/>
<evidence type="ECO:0000313" key="2">
    <source>
        <dbReference type="EMBL" id="KKK48802.1"/>
    </source>
</evidence>
<comment type="caution">
    <text evidence="2">The sequence shown here is derived from an EMBL/GenBank/DDBJ whole genome shotgun (WGS) entry which is preliminary data.</text>
</comment>
<proteinExistence type="predicted"/>
<evidence type="ECO:0000256" key="1">
    <source>
        <dbReference type="SAM" id="MobiDB-lite"/>
    </source>
</evidence>
<dbReference type="EMBL" id="LAZR01068885">
    <property type="protein sequence ID" value="KKK48802.1"/>
    <property type="molecule type" value="Genomic_DNA"/>
</dbReference>
<reference evidence="2" key="1">
    <citation type="journal article" date="2015" name="Nature">
        <title>Complex archaea that bridge the gap between prokaryotes and eukaryotes.</title>
        <authorList>
            <person name="Spang A."/>
            <person name="Saw J.H."/>
            <person name="Jorgensen S.L."/>
            <person name="Zaremba-Niedzwiedzka K."/>
            <person name="Martijn J."/>
            <person name="Lind A.E."/>
            <person name="van Eijk R."/>
            <person name="Schleper C."/>
            <person name="Guy L."/>
            <person name="Ettema T.J."/>
        </authorList>
    </citation>
    <scope>NUCLEOTIDE SEQUENCE</scope>
</reference>
<organism evidence="2">
    <name type="scientific">marine sediment metagenome</name>
    <dbReference type="NCBI Taxonomy" id="412755"/>
    <lineage>
        <taxon>unclassified sequences</taxon>
        <taxon>metagenomes</taxon>
        <taxon>ecological metagenomes</taxon>
    </lineage>
</organism>
<sequence>MVELSALPLAGVPAHDHALLTDVLRAMLCTHYPTKPGGQYRVEEEADHYNVSVPFPARTSFSVRQLDLVQLANDFLVIDVWVQPEHEHVLLCASVRKSAGAANMRFEQCEMRIIRRRLESHTTKRRRRTVVVAGTDDGGDDGGDGSGADGDDNAKRRRKVEADDKPYPRWHPMRIASEFVYRIL</sequence>
<name>A0A0F8VWT0_9ZZZZ</name>